<dbReference type="Pfam" id="PF14580">
    <property type="entry name" value="LRR_9"/>
    <property type="match status" value="1"/>
</dbReference>
<feature type="region of interest" description="Disordered" evidence="2">
    <location>
        <begin position="410"/>
        <end position="435"/>
    </location>
</feature>
<sequence>MSETELQEVADGDEASEKVNPVEVPVTKEKSEIIEEPESTSETLDKETRIKEPEVEEDSKEPEVDSKETEEDSKETVEDSKETVEDSKGTEEIKGTEEGKIELDRLEDSTDVGDQNGKIKEDEVVEQVAQPVEEEEEILEEVPDNILSEEVIKEGISLLRRIGNGLAYSFIKLDLSNRKITDISILERYVHLRIVNVSNNYLTDLKAFNTLTDLLQLTANKNRIASIMLEPCPFLQYISINNNRIKDVSEGISHPLIRYIDLSNNKIKELPPFDGSEFQHLTVLKIEGNRIENIETFNIPNLKILHLGQNKIICTEWVLDLVNLEELKLNSNLIETTSGFNAEMKKLKYVDLRENRIAQYFDLTQMSTLPQLKTLMLSENPIAMDDEFRIEVLNVLKTLTVLDEEEVTDEEQADARDLARQRRNSELLPPEGILS</sequence>
<dbReference type="Pfam" id="PF13855">
    <property type="entry name" value="LRR_8"/>
    <property type="match status" value="1"/>
</dbReference>
<proteinExistence type="predicted"/>
<keyword evidence="4" id="KW-1185">Reference proteome</keyword>
<feature type="compositionally biased region" description="Basic and acidic residues" evidence="2">
    <location>
        <begin position="74"/>
        <end position="108"/>
    </location>
</feature>
<organism evidence="3 4">
    <name type="scientific">Octopus vulgaris</name>
    <name type="common">Common octopus</name>
    <dbReference type="NCBI Taxonomy" id="6645"/>
    <lineage>
        <taxon>Eukaryota</taxon>
        <taxon>Metazoa</taxon>
        <taxon>Spiralia</taxon>
        <taxon>Lophotrochozoa</taxon>
        <taxon>Mollusca</taxon>
        <taxon>Cephalopoda</taxon>
        <taxon>Coleoidea</taxon>
        <taxon>Octopodiformes</taxon>
        <taxon>Octopoda</taxon>
        <taxon>Incirrata</taxon>
        <taxon>Octopodidae</taxon>
        <taxon>Octopus</taxon>
    </lineage>
</organism>
<feature type="compositionally biased region" description="Basic and acidic residues" evidence="2">
    <location>
        <begin position="413"/>
        <end position="425"/>
    </location>
</feature>
<evidence type="ECO:0000256" key="1">
    <source>
        <dbReference type="ARBA" id="ARBA00022729"/>
    </source>
</evidence>
<feature type="compositionally biased region" description="Basic and acidic residues" evidence="2">
    <location>
        <begin position="43"/>
        <end position="53"/>
    </location>
</feature>
<protein>
    <submittedName>
        <fullName evidence="3">Leucine-rich repeat-containing protein 23 isoform X1</fullName>
    </submittedName>
</protein>
<dbReference type="Proteomes" id="UP001162480">
    <property type="component" value="Chromosome 12"/>
</dbReference>
<name>A0AA36BDD4_OCTVU</name>
<evidence type="ECO:0000313" key="4">
    <source>
        <dbReference type="Proteomes" id="UP001162480"/>
    </source>
</evidence>
<dbReference type="Gene3D" id="3.80.10.10">
    <property type="entry name" value="Ribonuclease Inhibitor"/>
    <property type="match status" value="2"/>
</dbReference>
<feature type="compositionally biased region" description="Acidic residues" evidence="2">
    <location>
        <begin position="1"/>
        <end position="14"/>
    </location>
</feature>
<keyword evidence="1" id="KW-0732">Signal</keyword>
<dbReference type="InterPro" id="IPR050328">
    <property type="entry name" value="Dev_Immune_Receptor"/>
</dbReference>
<reference evidence="3" key="1">
    <citation type="submission" date="2023-08" db="EMBL/GenBank/DDBJ databases">
        <authorList>
            <person name="Alioto T."/>
            <person name="Alioto T."/>
            <person name="Gomez Garrido J."/>
        </authorList>
    </citation>
    <scope>NUCLEOTIDE SEQUENCE</scope>
</reference>
<feature type="region of interest" description="Disordered" evidence="2">
    <location>
        <begin position="1"/>
        <end position="116"/>
    </location>
</feature>
<evidence type="ECO:0000313" key="3">
    <source>
        <dbReference type="EMBL" id="CAI9731312.1"/>
    </source>
</evidence>
<gene>
    <name evidence="3" type="ORF">OCTVUL_1B017123</name>
</gene>
<accession>A0AA36BDD4</accession>
<dbReference type="InterPro" id="IPR001611">
    <property type="entry name" value="Leu-rich_rpt"/>
</dbReference>
<dbReference type="SUPFAM" id="SSF52058">
    <property type="entry name" value="L domain-like"/>
    <property type="match status" value="1"/>
</dbReference>
<dbReference type="PROSITE" id="PS51450">
    <property type="entry name" value="LRR"/>
    <property type="match status" value="2"/>
</dbReference>
<evidence type="ECO:0000256" key="2">
    <source>
        <dbReference type="SAM" id="MobiDB-lite"/>
    </source>
</evidence>
<dbReference type="PANTHER" id="PTHR24373">
    <property type="entry name" value="SLIT RELATED LEUCINE-RICH REPEAT NEURONAL PROTEIN"/>
    <property type="match status" value="1"/>
</dbReference>
<dbReference type="AlphaFoldDB" id="A0AA36BDD4"/>
<dbReference type="EMBL" id="OX597825">
    <property type="protein sequence ID" value="CAI9731312.1"/>
    <property type="molecule type" value="Genomic_DNA"/>
</dbReference>
<dbReference type="PANTHER" id="PTHR24373:SF275">
    <property type="entry name" value="TIR DOMAIN-CONTAINING PROTEIN"/>
    <property type="match status" value="1"/>
</dbReference>
<dbReference type="InterPro" id="IPR032675">
    <property type="entry name" value="LRR_dom_sf"/>
</dbReference>